<evidence type="ECO:0000313" key="7">
    <source>
        <dbReference type="EMBL" id="VVW86801.1"/>
    </source>
</evidence>
<dbReference type="PANTHER" id="PTHR22974:SF23">
    <property type="entry name" value="TOUSLED-LIKE KINASE, ISOFORM G"/>
    <property type="match status" value="1"/>
</dbReference>
<keyword evidence="5" id="KW-0067">ATP-binding</keyword>
<dbReference type="GO" id="GO:0035556">
    <property type="term" value="P:intracellular signal transduction"/>
    <property type="evidence" value="ECO:0007669"/>
    <property type="project" value="TreeGrafter"/>
</dbReference>
<keyword evidence="2" id="KW-0808">Transferase</keyword>
<dbReference type="InterPro" id="IPR008271">
    <property type="entry name" value="Ser/Thr_kinase_AS"/>
</dbReference>
<gene>
    <name evidence="7" type="ORF">NYM_LOCUS29610</name>
</gene>
<evidence type="ECO:0000259" key="6">
    <source>
        <dbReference type="PROSITE" id="PS50011"/>
    </source>
</evidence>
<dbReference type="InterPro" id="IPR011009">
    <property type="entry name" value="Kinase-like_dom_sf"/>
</dbReference>
<dbReference type="SMART" id="SM00220">
    <property type="entry name" value="S_TKc"/>
    <property type="match status" value="1"/>
</dbReference>
<name>A0A5K1HBY6_9MAGN</name>
<dbReference type="GO" id="GO:0004674">
    <property type="term" value="F:protein serine/threonine kinase activity"/>
    <property type="evidence" value="ECO:0007669"/>
    <property type="project" value="UniProtKB-KW"/>
</dbReference>
<reference evidence="7" key="1">
    <citation type="submission" date="2019-09" db="EMBL/GenBank/DDBJ databases">
        <authorList>
            <person name="Zhang L."/>
        </authorList>
    </citation>
    <scope>NUCLEOTIDE SEQUENCE</scope>
</reference>
<feature type="domain" description="Protein kinase" evidence="6">
    <location>
        <begin position="1"/>
        <end position="176"/>
    </location>
</feature>
<dbReference type="EMBL" id="LR722024">
    <property type="protein sequence ID" value="VVW86801.1"/>
    <property type="molecule type" value="Genomic_DNA"/>
</dbReference>
<dbReference type="GO" id="GO:0005634">
    <property type="term" value="C:nucleus"/>
    <property type="evidence" value="ECO:0007669"/>
    <property type="project" value="TreeGrafter"/>
</dbReference>
<keyword evidence="3" id="KW-0547">Nucleotide-binding</keyword>
<evidence type="ECO:0000256" key="1">
    <source>
        <dbReference type="ARBA" id="ARBA00022527"/>
    </source>
</evidence>
<dbReference type="PROSITE" id="PS50011">
    <property type="entry name" value="PROTEIN_KINASE_DOM"/>
    <property type="match status" value="1"/>
</dbReference>
<organism evidence="7">
    <name type="scientific">Nymphaea colorata</name>
    <name type="common">pocket water lily</name>
    <dbReference type="NCBI Taxonomy" id="210225"/>
    <lineage>
        <taxon>Eukaryota</taxon>
        <taxon>Viridiplantae</taxon>
        <taxon>Streptophyta</taxon>
        <taxon>Embryophyta</taxon>
        <taxon>Tracheophyta</taxon>
        <taxon>Spermatophyta</taxon>
        <taxon>Magnoliopsida</taxon>
        <taxon>Nymphaeales</taxon>
        <taxon>Nymphaeaceae</taxon>
        <taxon>Nymphaea</taxon>
    </lineage>
</organism>
<evidence type="ECO:0000256" key="2">
    <source>
        <dbReference type="ARBA" id="ARBA00022679"/>
    </source>
</evidence>
<evidence type="ECO:0000256" key="5">
    <source>
        <dbReference type="ARBA" id="ARBA00022840"/>
    </source>
</evidence>
<dbReference type="PANTHER" id="PTHR22974">
    <property type="entry name" value="MIXED LINEAGE PROTEIN KINASE"/>
    <property type="match status" value="1"/>
</dbReference>
<dbReference type="Gene3D" id="1.10.510.10">
    <property type="entry name" value="Transferase(Phosphotransferase) domain 1"/>
    <property type="match status" value="1"/>
</dbReference>
<sequence>MGPELSSYMKKHRFIEEKEAKIYIKQILCALNYLYNLKEKVIHYDLKPSNIIFHEGVIKILDFGLCKTIDSACDETKIELTSQGVGTYWYLPPETFEPYDPKISSKVDVWSVGVIFYEMLYGKRPFGHGLSQNQIYEKGVILKATKVEFPPDPSKKYKISDGAKEFICACLKYEPD</sequence>
<dbReference type="PROSITE" id="PS00108">
    <property type="entry name" value="PROTEIN_KINASE_ST"/>
    <property type="match status" value="1"/>
</dbReference>
<dbReference type="AlphaFoldDB" id="A0A5K1HBY6"/>
<dbReference type="GO" id="GO:0005524">
    <property type="term" value="F:ATP binding"/>
    <property type="evidence" value="ECO:0007669"/>
    <property type="project" value="UniProtKB-KW"/>
</dbReference>
<accession>A0A5K1HBY6</accession>
<keyword evidence="4" id="KW-0418">Kinase</keyword>
<evidence type="ECO:0000256" key="3">
    <source>
        <dbReference type="ARBA" id="ARBA00022741"/>
    </source>
</evidence>
<dbReference type="Pfam" id="PF00069">
    <property type="entry name" value="Pkinase"/>
    <property type="match status" value="1"/>
</dbReference>
<dbReference type="InterPro" id="IPR000719">
    <property type="entry name" value="Prot_kinase_dom"/>
</dbReference>
<dbReference type="GO" id="GO:0007059">
    <property type="term" value="P:chromosome segregation"/>
    <property type="evidence" value="ECO:0007669"/>
    <property type="project" value="TreeGrafter"/>
</dbReference>
<protein>
    <recommendedName>
        <fullName evidence="6">Protein kinase domain-containing protein</fullName>
    </recommendedName>
</protein>
<proteinExistence type="predicted"/>
<evidence type="ECO:0000256" key="4">
    <source>
        <dbReference type="ARBA" id="ARBA00022777"/>
    </source>
</evidence>
<dbReference type="SUPFAM" id="SSF56112">
    <property type="entry name" value="Protein kinase-like (PK-like)"/>
    <property type="match status" value="1"/>
</dbReference>
<keyword evidence="1" id="KW-0723">Serine/threonine-protein kinase</keyword>